<reference evidence="1" key="2">
    <citation type="submission" date="2025-08" db="UniProtKB">
        <authorList>
            <consortium name="Ensembl"/>
        </authorList>
    </citation>
    <scope>IDENTIFICATION</scope>
</reference>
<dbReference type="InterPro" id="IPR055289">
    <property type="entry name" value="OFD1"/>
</dbReference>
<proteinExistence type="predicted"/>
<dbReference type="PANTHER" id="PTHR39063">
    <property type="entry name" value="ORAL-FACIAL-DIGITAL SYNDROME 1 PROTEIN HOMOLOG"/>
    <property type="match status" value="1"/>
</dbReference>
<name>A0AAZ3NWU2_ONCTS</name>
<keyword evidence="2" id="KW-1185">Reference proteome</keyword>
<dbReference type="GO" id="GO:0005576">
    <property type="term" value="C:extracellular region"/>
    <property type="evidence" value="ECO:0007669"/>
    <property type="project" value="GOC"/>
</dbReference>
<accession>A0AAZ3NWU2</accession>
<evidence type="ECO:0000313" key="2">
    <source>
        <dbReference type="Proteomes" id="UP000694402"/>
    </source>
</evidence>
<evidence type="ECO:0000313" key="1">
    <source>
        <dbReference type="Ensembl" id="ENSOTSP00005108825.1"/>
    </source>
</evidence>
<dbReference type="GO" id="GO:0005813">
    <property type="term" value="C:centrosome"/>
    <property type="evidence" value="ECO:0007669"/>
    <property type="project" value="TreeGrafter"/>
</dbReference>
<sequence length="81" mass="9063">CTPRMNALSPDELRKRLYQTFKNRGVLDTLKVRIYMSILPVRLPVLMKSDSVLITTSLVADHLQNSASKNTLSVHPLSGLV</sequence>
<dbReference type="AlphaFoldDB" id="A0AAZ3NWU2"/>
<dbReference type="GO" id="GO:0036064">
    <property type="term" value="C:ciliary basal body"/>
    <property type="evidence" value="ECO:0007669"/>
    <property type="project" value="TreeGrafter"/>
</dbReference>
<reference evidence="2" key="1">
    <citation type="journal article" date="2018" name="PLoS ONE">
        <title>Chinook salmon (Oncorhynchus tshawytscha) genome and transcriptome.</title>
        <authorList>
            <person name="Christensen K.A."/>
            <person name="Leong J.S."/>
            <person name="Sakhrani D."/>
            <person name="Biagi C.A."/>
            <person name="Minkley D.R."/>
            <person name="Withler R.E."/>
            <person name="Rondeau E.B."/>
            <person name="Koop B.F."/>
            <person name="Devlin R.H."/>
        </authorList>
    </citation>
    <scope>NUCLEOTIDE SEQUENCE [LARGE SCALE GENOMIC DNA]</scope>
</reference>
<organism evidence="1 2">
    <name type="scientific">Oncorhynchus tshawytscha</name>
    <name type="common">Chinook salmon</name>
    <name type="synonym">Salmo tshawytscha</name>
    <dbReference type="NCBI Taxonomy" id="74940"/>
    <lineage>
        <taxon>Eukaryota</taxon>
        <taxon>Metazoa</taxon>
        <taxon>Chordata</taxon>
        <taxon>Craniata</taxon>
        <taxon>Vertebrata</taxon>
        <taxon>Euteleostomi</taxon>
        <taxon>Actinopterygii</taxon>
        <taxon>Neopterygii</taxon>
        <taxon>Teleostei</taxon>
        <taxon>Protacanthopterygii</taxon>
        <taxon>Salmoniformes</taxon>
        <taxon>Salmonidae</taxon>
        <taxon>Salmoninae</taxon>
        <taxon>Oncorhynchus</taxon>
    </lineage>
</organism>
<dbReference type="GeneTree" id="ENSGT00940000174370"/>
<dbReference type="Proteomes" id="UP000694402">
    <property type="component" value="Unassembled WGS sequence"/>
</dbReference>
<protein>
    <submittedName>
        <fullName evidence="1">Uncharacterized protein</fullName>
    </submittedName>
</protein>
<dbReference type="Ensembl" id="ENSOTST00005125362.1">
    <property type="protein sequence ID" value="ENSOTSP00005108825.1"/>
    <property type="gene ID" value="ENSOTSG00005055347.1"/>
</dbReference>
<reference evidence="1" key="3">
    <citation type="submission" date="2025-09" db="UniProtKB">
        <authorList>
            <consortium name="Ensembl"/>
        </authorList>
    </citation>
    <scope>IDENTIFICATION</scope>
</reference>
<dbReference type="PANTHER" id="PTHR39063:SF1">
    <property type="entry name" value="OFD1 CENTRIOLE AND CENTRIOLAR SATELLITE PROTEIN"/>
    <property type="match status" value="1"/>
</dbReference>
<dbReference type="GO" id="GO:0060287">
    <property type="term" value="P:epithelial cilium movement involved in determination of left/right asymmetry"/>
    <property type="evidence" value="ECO:0007669"/>
    <property type="project" value="TreeGrafter"/>
</dbReference>